<feature type="transmembrane region" description="Helical" evidence="7">
    <location>
        <begin position="119"/>
        <end position="142"/>
    </location>
</feature>
<keyword evidence="6 7" id="KW-0472">Membrane</keyword>
<keyword evidence="4 7" id="KW-0812">Transmembrane</keyword>
<sequence length="185" mass="19323">MLTPAVLFPVMLVEGPVATLVAGSLVGAGALGWWPVWLAATAADLIADSLLFLLGRYGTGRRTERLLGRLGLTAARWQELRTAVRSQLPRVVIGAKLVDVGAVPAFLATGMAGVPYRRFLAWNAPLTAARAAVLTGLGALLGGQLADRVVAQPWLAVVAGLALGLALLAVHTVIARITRRTAAHR</sequence>
<comment type="subcellular location">
    <subcellularLocation>
        <location evidence="1">Cell membrane</location>
        <topology evidence="1">Multi-pass membrane protein</topology>
    </subcellularLocation>
</comment>
<comment type="caution">
    <text evidence="9">The sequence shown here is derived from an EMBL/GenBank/DDBJ whole genome shotgun (WGS) entry which is preliminary data.</text>
</comment>
<evidence type="ECO:0000259" key="8">
    <source>
        <dbReference type="Pfam" id="PF09335"/>
    </source>
</evidence>
<evidence type="ECO:0000256" key="4">
    <source>
        <dbReference type="ARBA" id="ARBA00022692"/>
    </source>
</evidence>
<dbReference type="RefSeq" id="WP_349296373.1">
    <property type="nucleotide sequence ID" value="NZ_JBEDNQ010000001.1"/>
</dbReference>
<evidence type="ECO:0000256" key="2">
    <source>
        <dbReference type="ARBA" id="ARBA00010792"/>
    </source>
</evidence>
<feature type="transmembrane region" description="Helical" evidence="7">
    <location>
        <begin position="154"/>
        <end position="175"/>
    </location>
</feature>
<evidence type="ECO:0000256" key="6">
    <source>
        <dbReference type="ARBA" id="ARBA00023136"/>
    </source>
</evidence>
<keyword evidence="10" id="KW-1185">Reference proteome</keyword>
<accession>A0ABV1K624</accession>
<keyword evidence="3" id="KW-1003">Cell membrane</keyword>
<evidence type="ECO:0000313" key="10">
    <source>
        <dbReference type="Proteomes" id="UP001494902"/>
    </source>
</evidence>
<dbReference type="InterPro" id="IPR051311">
    <property type="entry name" value="DedA_domain"/>
</dbReference>
<evidence type="ECO:0000313" key="9">
    <source>
        <dbReference type="EMBL" id="MEQ3549289.1"/>
    </source>
</evidence>
<proteinExistence type="inferred from homology"/>
<name>A0ABV1K624_9PSEU</name>
<dbReference type="EMBL" id="JBEDNQ010000001">
    <property type="protein sequence ID" value="MEQ3549289.1"/>
    <property type="molecule type" value="Genomic_DNA"/>
</dbReference>
<evidence type="ECO:0000256" key="3">
    <source>
        <dbReference type="ARBA" id="ARBA00022475"/>
    </source>
</evidence>
<evidence type="ECO:0000256" key="7">
    <source>
        <dbReference type="SAM" id="Phobius"/>
    </source>
</evidence>
<feature type="transmembrane region" description="Helical" evidence="7">
    <location>
        <begin position="32"/>
        <end position="55"/>
    </location>
</feature>
<comment type="similarity">
    <text evidence="2">Belongs to the DedA family.</text>
</comment>
<feature type="domain" description="VTT" evidence="8">
    <location>
        <begin position="25"/>
        <end position="139"/>
    </location>
</feature>
<organism evidence="9 10">
    <name type="scientific">Pseudonocardia nematodicida</name>
    <dbReference type="NCBI Taxonomy" id="1206997"/>
    <lineage>
        <taxon>Bacteria</taxon>
        <taxon>Bacillati</taxon>
        <taxon>Actinomycetota</taxon>
        <taxon>Actinomycetes</taxon>
        <taxon>Pseudonocardiales</taxon>
        <taxon>Pseudonocardiaceae</taxon>
        <taxon>Pseudonocardia</taxon>
    </lineage>
</organism>
<evidence type="ECO:0000256" key="1">
    <source>
        <dbReference type="ARBA" id="ARBA00004651"/>
    </source>
</evidence>
<dbReference type="PANTHER" id="PTHR42709">
    <property type="entry name" value="ALKALINE PHOSPHATASE LIKE PROTEIN"/>
    <property type="match status" value="1"/>
</dbReference>
<reference evidence="9 10" key="1">
    <citation type="submission" date="2024-03" db="EMBL/GenBank/DDBJ databases">
        <title>Draft genome sequence of Pseudonocardia nematodicida JCM 31783.</title>
        <authorList>
            <person name="Butdee W."/>
            <person name="Duangmal K."/>
        </authorList>
    </citation>
    <scope>NUCLEOTIDE SEQUENCE [LARGE SCALE GENOMIC DNA]</scope>
    <source>
        <strain evidence="9 10">JCM 31783</strain>
    </source>
</reference>
<evidence type="ECO:0000256" key="5">
    <source>
        <dbReference type="ARBA" id="ARBA00022989"/>
    </source>
</evidence>
<dbReference type="Pfam" id="PF09335">
    <property type="entry name" value="VTT_dom"/>
    <property type="match status" value="1"/>
</dbReference>
<keyword evidence="5 7" id="KW-1133">Transmembrane helix</keyword>
<protein>
    <submittedName>
        <fullName evidence="9">VTT domain-containing protein</fullName>
    </submittedName>
</protein>
<dbReference type="Proteomes" id="UP001494902">
    <property type="component" value="Unassembled WGS sequence"/>
</dbReference>
<dbReference type="InterPro" id="IPR032816">
    <property type="entry name" value="VTT_dom"/>
</dbReference>
<gene>
    <name evidence="9" type="ORF">WIS52_02295</name>
</gene>
<dbReference type="PANTHER" id="PTHR42709:SF6">
    <property type="entry name" value="UNDECAPRENYL PHOSPHATE TRANSPORTER A"/>
    <property type="match status" value="1"/>
</dbReference>